<dbReference type="PANTHER" id="PTHR39087">
    <property type="entry name" value="UPF0104 MEMBRANE PROTEIN MJ1595"/>
    <property type="match status" value="1"/>
</dbReference>
<gene>
    <name evidence="7" type="ORF">EV657_109112</name>
</gene>
<dbReference type="GO" id="GO:0005886">
    <property type="term" value="C:plasma membrane"/>
    <property type="evidence" value="ECO:0007669"/>
    <property type="project" value="UniProtKB-SubCell"/>
</dbReference>
<dbReference type="Pfam" id="PF03706">
    <property type="entry name" value="LPG_synthase_TM"/>
    <property type="match status" value="1"/>
</dbReference>
<accession>A0A4R8FYS7</accession>
<dbReference type="Proteomes" id="UP000295484">
    <property type="component" value="Unassembled WGS sequence"/>
</dbReference>
<evidence type="ECO:0000256" key="1">
    <source>
        <dbReference type="ARBA" id="ARBA00004651"/>
    </source>
</evidence>
<keyword evidence="5 6" id="KW-0472">Membrane</keyword>
<keyword evidence="4 6" id="KW-1133">Transmembrane helix</keyword>
<keyword evidence="2" id="KW-1003">Cell membrane</keyword>
<feature type="transmembrane region" description="Helical" evidence="6">
    <location>
        <begin position="148"/>
        <end position="169"/>
    </location>
</feature>
<dbReference type="InterPro" id="IPR022791">
    <property type="entry name" value="L-PG_synthase/AglD"/>
</dbReference>
<evidence type="ECO:0000256" key="5">
    <source>
        <dbReference type="ARBA" id="ARBA00023136"/>
    </source>
</evidence>
<evidence type="ECO:0000313" key="7">
    <source>
        <dbReference type="EMBL" id="TDX29291.1"/>
    </source>
</evidence>
<organism evidence="7 8">
    <name type="scientific">Rhodovulum visakhapatnamense</name>
    <dbReference type="NCBI Taxonomy" id="364297"/>
    <lineage>
        <taxon>Bacteria</taxon>
        <taxon>Pseudomonadati</taxon>
        <taxon>Pseudomonadota</taxon>
        <taxon>Alphaproteobacteria</taxon>
        <taxon>Rhodobacterales</taxon>
        <taxon>Paracoccaceae</taxon>
        <taxon>Rhodovulum</taxon>
    </lineage>
</organism>
<feature type="transmembrane region" description="Helical" evidence="6">
    <location>
        <begin position="217"/>
        <end position="240"/>
    </location>
</feature>
<comment type="caution">
    <text evidence="7">The sequence shown here is derived from an EMBL/GenBank/DDBJ whole genome shotgun (WGS) entry which is preliminary data.</text>
</comment>
<feature type="transmembrane region" description="Helical" evidence="6">
    <location>
        <begin position="63"/>
        <end position="81"/>
    </location>
</feature>
<sequence length="344" mass="36276">MPCYLAGEMTMTKIPSASDAAPASRRLRDALLMGGLLSLVLASLAGLAAATGWDQTMGQLARLGWMQGAALLALSLANYLLRSLRWNLFGRRVGLPPGLWRDIRHYLGGFLMIATPGRLGELVRMRWIRRETGLPLDRSAPLFVMDRAADLVAMALILCAALALSSGHIAGAIPVAALALGAAAAATHGRLMAALVTRGYRIVGRWPRLFGRLRGMARTLGQFTDARVLAASILLGSLGWMAEGYAFHLLLVWLGADIGLWKAVGIFVFATLAGGLTGAPGGLGGAEAAMIALLALEGLPLETSVAATAVIRVTTLWFAIGIGALVFPVAERMSKRTADAVEDR</sequence>
<dbReference type="EMBL" id="SOEB01000009">
    <property type="protein sequence ID" value="TDX29291.1"/>
    <property type="molecule type" value="Genomic_DNA"/>
</dbReference>
<evidence type="ECO:0000256" key="2">
    <source>
        <dbReference type="ARBA" id="ARBA00022475"/>
    </source>
</evidence>
<dbReference type="NCBIfam" id="TIGR00374">
    <property type="entry name" value="flippase-like domain"/>
    <property type="match status" value="1"/>
</dbReference>
<dbReference type="AlphaFoldDB" id="A0A4R8FYS7"/>
<keyword evidence="3 6" id="KW-0812">Transmembrane</keyword>
<proteinExistence type="predicted"/>
<name>A0A4R8FYS7_9RHOB</name>
<comment type="subcellular location">
    <subcellularLocation>
        <location evidence="1">Cell membrane</location>
        <topology evidence="1">Multi-pass membrane protein</topology>
    </subcellularLocation>
</comment>
<feature type="transmembrane region" description="Helical" evidence="6">
    <location>
        <begin position="30"/>
        <end position="51"/>
    </location>
</feature>
<feature type="transmembrane region" description="Helical" evidence="6">
    <location>
        <begin position="305"/>
        <end position="327"/>
    </location>
</feature>
<evidence type="ECO:0000256" key="3">
    <source>
        <dbReference type="ARBA" id="ARBA00022692"/>
    </source>
</evidence>
<evidence type="ECO:0000256" key="6">
    <source>
        <dbReference type="SAM" id="Phobius"/>
    </source>
</evidence>
<evidence type="ECO:0000313" key="8">
    <source>
        <dbReference type="Proteomes" id="UP000295484"/>
    </source>
</evidence>
<protein>
    <submittedName>
        <fullName evidence="7">Uncharacterized protein (TIRG00374 family)</fullName>
    </submittedName>
</protein>
<dbReference type="PANTHER" id="PTHR39087:SF2">
    <property type="entry name" value="UPF0104 MEMBRANE PROTEIN MJ1595"/>
    <property type="match status" value="1"/>
</dbReference>
<reference evidence="7 8" key="1">
    <citation type="submission" date="2019-03" db="EMBL/GenBank/DDBJ databases">
        <title>Genomic Encyclopedia of Type Strains, Phase IV (KMG-IV): sequencing the most valuable type-strain genomes for metagenomic binning, comparative biology and taxonomic classification.</title>
        <authorList>
            <person name="Goeker M."/>
        </authorList>
    </citation>
    <scope>NUCLEOTIDE SEQUENCE [LARGE SCALE GENOMIC DNA]</scope>
    <source>
        <strain evidence="7 8">JA181</strain>
    </source>
</reference>
<evidence type="ECO:0000256" key="4">
    <source>
        <dbReference type="ARBA" id="ARBA00022989"/>
    </source>
</evidence>